<organism evidence="1 2">
    <name type="scientific">Anabarilius grahami</name>
    <name type="common">Kanglang fish</name>
    <name type="synonym">Barilius grahami</name>
    <dbReference type="NCBI Taxonomy" id="495550"/>
    <lineage>
        <taxon>Eukaryota</taxon>
        <taxon>Metazoa</taxon>
        <taxon>Chordata</taxon>
        <taxon>Craniata</taxon>
        <taxon>Vertebrata</taxon>
        <taxon>Euteleostomi</taxon>
        <taxon>Actinopterygii</taxon>
        <taxon>Neopterygii</taxon>
        <taxon>Teleostei</taxon>
        <taxon>Ostariophysi</taxon>
        <taxon>Cypriniformes</taxon>
        <taxon>Xenocyprididae</taxon>
        <taxon>Xenocypridinae</taxon>
        <taxon>Xenocypridinae incertae sedis</taxon>
        <taxon>Anabarilius</taxon>
    </lineage>
</organism>
<accession>A0A3N0Y1Q5</accession>
<keyword evidence="2" id="KW-1185">Reference proteome</keyword>
<keyword evidence="1" id="KW-0547">Nucleotide-binding</keyword>
<dbReference type="AlphaFoldDB" id="A0A3N0Y1Q5"/>
<sequence>MGETAVQLTRVIELENHVSRTPVSTSMSSSAPRRAATVSFHDINYSVKMKSGFLCKRKVTRKHILIDLNGIMKPGLNAILGATGSGKSS</sequence>
<evidence type="ECO:0000313" key="1">
    <source>
        <dbReference type="EMBL" id="ROL01492.1"/>
    </source>
</evidence>
<comment type="caution">
    <text evidence="1">The sequence shown here is derived from an EMBL/GenBank/DDBJ whole genome shotgun (WGS) entry which is preliminary data.</text>
</comment>
<keyword evidence="1" id="KW-0067">ATP-binding</keyword>
<proteinExistence type="predicted"/>
<name>A0A3N0Y1Q5_ANAGA</name>
<protein>
    <submittedName>
        <fullName evidence="1">ATP-binding cassette sub-family G member 2</fullName>
    </submittedName>
</protein>
<gene>
    <name evidence="1" type="ORF">DPX16_2061</name>
</gene>
<dbReference type="GO" id="GO:0005524">
    <property type="term" value="F:ATP binding"/>
    <property type="evidence" value="ECO:0007669"/>
    <property type="project" value="UniProtKB-KW"/>
</dbReference>
<reference evidence="1 2" key="1">
    <citation type="submission" date="2018-10" db="EMBL/GenBank/DDBJ databases">
        <title>Genome assembly for a Yunnan-Guizhou Plateau 3E fish, Anabarilius grahami (Regan), and its evolutionary and genetic applications.</title>
        <authorList>
            <person name="Jiang W."/>
        </authorList>
    </citation>
    <scope>NUCLEOTIDE SEQUENCE [LARGE SCALE GENOMIC DNA]</scope>
    <source>
        <strain evidence="1">AG-KIZ</strain>
        <tissue evidence="1">Muscle</tissue>
    </source>
</reference>
<dbReference type="Proteomes" id="UP000281406">
    <property type="component" value="Unassembled WGS sequence"/>
</dbReference>
<dbReference type="OrthoDB" id="9805706at2759"/>
<dbReference type="EMBL" id="RJVU01054669">
    <property type="protein sequence ID" value="ROL01492.1"/>
    <property type="molecule type" value="Genomic_DNA"/>
</dbReference>
<evidence type="ECO:0000313" key="2">
    <source>
        <dbReference type="Proteomes" id="UP000281406"/>
    </source>
</evidence>